<evidence type="ECO:0000313" key="3">
    <source>
        <dbReference type="EMBL" id="SVD62950.1"/>
    </source>
</evidence>
<dbReference type="Gene3D" id="2.120.10.30">
    <property type="entry name" value="TolB, C-terminal domain"/>
    <property type="match status" value="1"/>
</dbReference>
<dbReference type="EMBL" id="UINC01162931">
    <property type="protein sequence ID" value="SVD62950.1"/>
    <property type="molecule type" value="Genomic_DNA"/>
</dbReference>
<organism evidence="3">
    <name type="scientific">marine metagenome</name>
    <dbReference type="NCBI Taxonomy" id="408172"/>
    <lineage>
        <taxon>unclassified sequences</taxon>
        <taxon>metagenomes</taxon>
        <taxon>ecological metagenomes</taxon>
    </lineage>
</organism>
<dbReference type="AlphaFoldDB" id="A0A382WWH3"/>
<feature type="region of interest" description="Disordered" evidence="2">
    <location>
        <begin position="173"/>
        <end position="223"/>
    </location>
</feature>
<dbReference type="SUPFAM" id="SSF63825">
    <property type="entry name" value="YWTD domain"/>
    <property type="match status" value="1"/>
</dbReference>
<proteinExistence type="predicted"/>
<sequence>MMPPRGESMLKRVPSRVSVCLTQSLLASLLSLTLVLAPPAFADDETVSTCGVDVVFLIDTGGSAVGGFGRIEEYRRLSKLPGKAWMTHENAGHSLAVATRGNAKAIIDALSGEGADIRFAIADYTGDPAQLHEAGHYGRRFGRPKLLDDPKKTSTDPLEQRLFVANAGSSHVQRFRNPRGLSRTDHTGNIYPGTIKPDNTTPSTNAGRTTSETEPSKAGGWFGENEFGRAGPNGIAIDSQRNVYAADVGGSRVQKFSS</sequence>
<feature type="non-terminal residue" evidence="3">
    <location>
        <position position="258"/>
    </location>
</feature>
<reference evidence="3" key="1">
    <citation type="submission" date="2018-05" db="EMBL/GenBank/DDBJ databases">
        <authorList>
            <person name="Lanie J.A."/>
            <person name="Ng W.-L."/>
            <person name="Kazmierczak K.M."/>
            <person name="Andrzejewski T.M."/>
            <person name="Davidsen T.M."/>
            <person name="Wayne K.J."/>
            <person name="Tettelin H."/>
            <person name="Glass J.I."/>
            <person name="Rusch D."/>
            <person name="Podicherti R."/>
            <person name="Tsui H.-C.T."/>
            <person name="Winkler M.E."/>
        </authorList>
    </citation>
    <scope>NUCLEOTIDE SEQUENCE</scope>
</reference>
<dbReference type="InterPro" id="IPR001258">
    <property type="entry name" value="NHL_repeat"/>
</dbReference>
<gene>
    <name evidence="3" type="ORF">METZ01_LOCUS415804</name>
</gene>
<name>A0A382WWH3_9ZZZZ</name>
<evidence type="ECO:0008006" key="4">
    <source>
        <dbReference type="Google" id="ProtNLM"/>
    </source>
</evidence>
<accession>A0A382WWH3</accession>
<evidence type="ECO:0000256" key="2">
    <source>
        <dbReference type="SAM" id="MobiDB-lite"/>
    </source>
</evidence>
<protein>
    <recommendedName>
        <fullName evidence="4">SMP-30/Gluconolactonase/LRE-like region domain-containing protein</fullName>
    </recommendedName>
</protein>
<dbReference type="InterPro" id="IPR011042">
    <property type="entry name" value="6-blade_b-propeller_TolB-like"/>
</dbReference>
<keyword evidence="1" id="KW-0677">Repeat</keyword>
<feature type="compositionally biased region" description="Polar residues" evidence="2">
    <location>
        <begin position="197"/>
        <end position="213"/>
    </location>
</feature>
<dbReference type="Pfam" id="PF01436">
    <property type="entry name" value="NHL"/>
    <property type="match status" value="1"/>
</dbReference>
<evidence type="ECO:0000256" key="1">
    <source>
        <dbReference type="ARBA" id="ARBA00022737"/>
    </source>
</evidence>